<keyword evidence="3" id="KW-1185">Reference proteome</keyword>
<reference evidence="2 3" key="2">
    <citation type="journal article" date="2017" name="Sci. Rep.">
        <title>Ant-infecting Ophiocordyceps genomes reveal a high diversity of potential behavioral manipulation genes and a possible major role for enterotoxins.</title>
        <authorList>
            <person name="de Bekker C."/>
            <person name="Ohm R.A."/>
            <person name="Evans H.C."/>
            <person name="Brachmann A."/>
            <person name="Hughes D.P."/>
        </authorList>
    </citation>
    <scope>NUCLEOTIDE SEQUENCE [LARGE SCALE GENOMIC DNA]</scope>
    <source>
        <strain evidence="2 3">SC16a</strain>
    </source>
</reference>
<feature type="region of interest" description="Disordered" evidence="1">
    <location>
        <begin position="322"/>
        <end position="387"/>
    </location>
</feature>
<dbReference type="EMBL" id="LAZP02000405">
    <property type="protein sequence ID" value="PFH57467.1"/>
    <property type="molecule type" value="Genomic_DNA"/>
</dbReference>
<dbReference type="OrthoDB" id="4928134at2759"/>
<evidence type="ECO:0000313" key="3">
    <source>
        <dbReference type="Proteomes" id="UP000037136"/>
    </source>
</evidence>
<feature type="region of interest" description="Disordered" evidence="1">
    <location>
        <begin position="1"/>
        <end position="23"/>
    </location>
</feature>
<proteinExistence type="predicted"/>
<feature type="compositionally biased region" description="Polar residues" evidence="1">
    <location>
        <begin position="378"/>
        <end position="387"/>
    </location>
</feature>
<dbReference type="Proteomes" id="UP000037136">
    <property type="component" value="Unassembled WGS sequence"/>
</dbReference>
<dbReference type="STRING" id="268505.A0A2A9P971"/>
<accession>A0A2A9P971</accession>
<gene>
    <name evidence="2" type="ORF">XA68_15030</name>
</gene>
<sequence length="387" mass="42399">MNVSRTVTVVSPHSTSPGSGHPPMNLDPVDDCHEFGYGSHSASPFLQPGPVSPSSCVVDENKGRLLTELHALDHVAEFNKMVDDAALSRFQDIHTQIENPLLSYIRSKRPGKQYRPIAVRLMVLGRSEEVAKPCIVILCPDKQAKVVRKFFKKEIVMDLCRPQDHSLPSFDVYVVVRPPEMKQPEQDCEAAEIADGDSGSRVIDERTLQAYGYVVASDAFGGAYVIPMVEALQDMQACLGLSSIRLAAPDDMTLCKTSEPFPEPSVSPLTTPGRKATMPGASNITPPGLPDKGLDHDIPLSADNRDLYEGLSRRLWCRKPYPLRPSNSQDQKSPPAVRPLPTTFRGDEHKDSRGEEVPPLLKSSCPSEERGPSGSPSKNTKPHFSSN</sequence>
<reference evidence="2 3" key="1">
    <citation type="journal article" date="2015" name="BMC Genomics">
        <title>Gene expression during zombie ant biting behavior reflects the complexity underlying fungal parasitic behavioral manipulation.</title>
        <authorList>
            <person name="de Bekker C."/>
            <person name="Ohm R.A."/>
            <person name="Loreto R.G."/>
            <person name="Sebastian A."/>
            <person name="Albert I."/>
            <person name="Merrow M."/>
            <person name="Brachmann A."/>
            <person name="Hughes D.P."/>
        </authorList>
    </citation>
    <scope>NUCLEOTIDE SEQUENCE [LARGE SCALE GENOMIC DNA]</scope>
    <source>
        <strain evidence="2 3">SC16a</strain>
    </source>
</reference>
<feature type="compositionally biased region" description="Basic and acidic residues" evidence="1">
    <location>
        <begin position="345"/>
        <end position="356"/>
    </location>
</feature>
<organism evidence="2 3">
    <name type="scientific">Ophiocordyceps unilateralis</name>
    <name type="common">Zombie-ant fungus</name>
    <name type="synonym">Torrubia unilateralis</name>
    <dbReference type="NCBI Taxonomy" id="268505"/>
    <lineage>
        <taxon>Eukaryota</taxon>
        <taxon>Fungi</taxon>
        <taxon>Dikarya</taxon>
        <taxon>Ascomycota</taxon>
        <taxon>Pezizomycotina</taxon>
        <taxon>Sordariomycetes</taxon>
        <taxon>Hypocreomycetidae</taxon>
        <taxon>Hypocreales</taxon>
        <taxon>Ophiocordycipitaceae</taxon>
        <taxon>Ophiocordyceps</taxon>
    </lineage>
</organism>
<protein>
    <submittedName>
        <fullName evidence="2">Uncharacterized protein</fullName>
    </submittedName>
</protein>
<dbReference type="AlphaFoldDB" id="A0A2A9P971"/>
<evidence type="ECO:0000256" key="1">
    <source>
        <dbReference type="SAM" id="MobiDB-lite"/>
    </source>
</evidence>
<evidence type="ECO:0000313" key="2">
    <source>
        <dbReference type="EMBL" id="PFH57467.1"/>
    </source>
</evidence>
<name>A0A2A9P971_OPHUN</name>
<comment type="caution">
    <text evidence="2">The sequence shown here is derived from an EMBL/GenBank/DDBJ whole genome shotgun (WGS) entry which is preliminary data.</text>
</comment>
<feature type="region of interest" description="Disordered" evidence="1">
    <location>
        <begin position="258"/>
        <end position="298"/>
    </location>
</feature>